<keyword evidence="4" id="KW-0186">Copper</keyword>
<keyword evidence="9" id="KW-1185">Reference proteome</keyword>
<evidence type="ECO:0000313" key="9">
    <source>
        <dbReference type="Proteomes" id="UP000219435"/>
    </source>
</evidence>
<evidence type="ECO:0000256" key="5">
    <source>
        <dbReference type="SAM" id="MobiDB-lite"/>
    </source>
</evidence>
<comment type="subcellular location">
    <subcellularLocation>
        <location evidence="1">Cell envelope</location>
    </subcellularLocation>
</comment>
<dbReference type="EMBL" id="OBQI01000003">
    <property type="protein sequence ID" value="SOC49425.1"/>
    <property type="molecule type" value="Genomic_DNA"/>
</dbReference>
<gene>
    <name evidence="8" type="ORF">SAMN05660748_2147</name>
</gene>
<evidence type="ECO:0000256" key="2">
    <source>
        <dbReference type="ARBA" id="ARBA00022723"/>
    </source>
</evidence>
<feature type="domain" description="CopC" evidence="7">
    <location>
        <begin position="39"/>
        <end position="132"/>
    </location>
</feature>
<dbReference type="GO" id="GO:0006825">
    <property type="term" value="P:copper ion transport"/>
    <property type="evidence" value="ECO:0007669"/>
    <property type="project" value="InterPro"/>
</dbReference>
<reference evidence="9" key="1">
    <citation type="submission" date="2017-08" db="EMBL/GenBank/DDBJ databases">
        <authorList>
            <person name="Varghese N."/>
            <person name="Submissions S."/>
        </authorList>
    </citation>
    <scope>NUCLEOTIDE SEQUENCE [LARGE SCALE GENOMIC DNA]</scope>
    <source>
        <strain evidence="9">DSM 4725</strain>
    </source>
</reference>
<keyword evidence="6" id="KW-1133">Transmembrane helix</keyword>
<dbReference type="GO" id="GO:0005886">
    <property type="term" value="C:plasma membrane"/>
    <property type="evidence" value="ECO:0007669"/>
    <property type="project" value="TreeGrafter"/>
</dbReference>
<dbReference type="InterPro" id="IPR014756">
    <property type="entry name" value="Ig_E-set"/>
</dbReference>
<evidence type="ECO:0000259" key="7">
    <source>
        <dbReference type="Pfam" id="PF04234"/>
    </source>
</evidence>
<dbReference type="SUPFAM" id="SSF81296">
    <property type="entry name" value="E set domains"/>
    <property type="match status" value="1"/>
</dbReference>
<organism evidence="8 9">
    <name type="scientific">Blastococcus aggregatus</name>
    <dbReference type="NCBI Taxonomy" id="38502"/>
    <lineage>
        <taxon>Bacteria</taxon>
        <taxon>Bacillati</taxon>
        <taxon>Actinomycetota</taxon>
        <taxon>Actinomycetes</taxon>
        <taxon>Geodermatophilales</taxon>
        <taxon>Geodermatophilaceae</taxon>
        <taxon>Blastococcus</taxon>
    </lineage>
</organism>
<evidence type="ECO:0000256" key="4">
    <source>
        <dbReference type="ARBA" id="ARBA00023008"/>
    </source>
</evidence>
<dbReference type="GO" id="GO:0042597">
    <property type="term" value="C:periplasmic space"/>
    <property type="evidence" value="ECO:0007669"/>
    <property type="project" value="InterPro"/>
</dbReference>
<dbReference type="InterPro" id="IPR032694">
    <property type="entry name" value="CopC/D"/>
</dbReference>
<keyword evidence="2" id="KW-0479">Metal-binding</keyword>
<dbReference type="GO" id="GO:0030313">
    <property type="term" value="C:cell envelope"/>
    <property type="evidence" value="ECO:0007669"/>
    <property type="project" value="UniProtKB-SubCell"/>
</dbReference>
<dbReference type="PANTHER" id="PTHR34820">
    <property type="entry name" value="INNER MEMBRANE PROTEIN YEBZ"/>
    <property type="match status" value="1"/>
</dbReference>
<name>A0A285V5N2_9ACTN</name>
<sequence>MTASLRTSLERILRRTAPALVPLVAGAALVLGASPASAHDGLVSSSPVAAATLATAPDTVDLEFTGEPLPLGTLVAVTGPDGASVSDGPAEISGTAVVQQLLPDLPVGSYRVDWRSTSSDGHSLSGAFDFTVTAGSAPAAGAPSPASDARSAPGPEEEGIAPVWLVSGAVVLLGLGAMVGARLRRRA</sequence>
<evidence type="ECO:0000256" key="1">
    <source>
        <dbReference type="ARBA" id="ARBA00004196"/>
    </source>
</evidence>
<dbReference type="Gene3D" id="2.60.40.1220">
    <property type="match status" value="1"/>
</dbReference>
<keyword evidence="6" id="KW-0472">Membrane</keyword>
<dbReference type="Proteomes" id="UP000219435">
    <property type="component" value="Unassembled WGS sequence"/>
</dbReference>
<keyword evidence="6" id="KW-0812">Transmembrane</keyword>
<dbReference type="Pfam" id="PF04234">
    <property type="entry name" value="CopC"/>
    <property type="match status" value="1"/>
</dbReference>
<protein>
    <recommendedName>
        <fullName evidence="7">CopC domain-containing protein</fullName>
    </recommendedName>
</protein>
<dbReference type="RefSeq" id="WP_176522916.1">
    <property type="nucleotide sequence ID" value="NZ_OBQI01000003.1"/>
</dbReference>
<proteinExistence type="predicted"/>
<dbReference type="InterPro" id="IPR014755">
    <property type="entry name" value="Cu-Rt/internalin_Ig-like"/>
</dbReference>
<dbReference type="AlphaFoldDB" id="A0A285V5N2"/>
<evidence type="ECO:0000256" key="6">
    <source>
        <dbReference type="SAM" id="Phobius"/>
    </source>
</evidence>
<accession>A0A285V5N2</accession>
<evidence type="ECO:0000256" key="3">
    <source>
        <dbReference type="ARBA" id="ARBA00022729"/>
    </source>
</evidence>
<dbReference type="GO" id="GO:0046688">
    <property type="term" value="P:response to copper ion"/>
    <property type="evidence" value="ECO:0007669"/>
    <property type="project" value="InterPro"/>
</dbReference>
<dbReference type="PANTHER" id="PTHR34820:SF4">
    <property type="entry name" value="INNER MEMBRANE PROTEIN YEBZ"/>
    <property type="match status" value="1"/>
</dbReference>
<feature type="transmembrane region" description="Helical" evidence="6">
    <location>
        <begin position="161"/>
        <end position="181"/>
    </location>
</feature>
<feature type="region of interest" description="Disordered" evidence="5">
    <location>
        <begin position="137"/>
        <end position="156"/>
    </location>
</feature>
<dbReference type="InterPro" id="IPR007348">
    <property type="entry name" value="CopC_dom"/>
</dbReference>
<dbReference type="GO" id="GO:0005507">
    <property type="term" value="F:copper ion binding"/>
    <property type="evidence" value="ECO:0007669"/>
    <property type="project" value="InterPro"/>
</dbReference>
<keyword evidence="3" id="KW-0732">Signal</keyword>
<feature type="compositionally biased region" description="Low complexity" evidence="5">
    <location>
        <begin position="137"/>
        <end position="154"/>
    </location>
</feature>
<evidence type="ECO:0000313" key="8">
    <source>
        <dbReference type="EMBL" id="SOC49425.1"/>
    </source>
</evidence>